<keyword evidence="2" id="KW-1185">Reference proteome</keyword>
<dbReference type="RefSeq" id="WP_262873513.1">
    <property type="nucleotide sequence ID" value="NZ_BAABKW010000002.1"/>
</dbReference>
<name>A0ABW2HDQ7_9MICO</name>
<dbReference type="Proteomes" id="UP001596507">
    <property type="component" value="Unassembled WGS sequence"/>
</dbReference>
<evidence type="ECO:0000313" key="1">
    <source>
        <dbReference type="EMBL" id="MFC7268625.1"/>
    </source>
</evidence>
<reference evidence="2" key="1">
    <citation type="journal article" date="2019" name="Int. J. Syst. Evol. Microbiol.">
        <title>The Global Catalogue of Microorganisms (GCM) 10K type strain sequencing project: providing services to taxonomists for standard genome sequencing and annotation.</title>
        <authorList>
            <consortium name="The Broad Institute Genomics Platform"/>
            <consortium name="The Broad Institute Genome Sequencing Center for Infectious Disease"/>
            <person name="Wu L."/>
            <person name="Ma J."/>
        </authorList>
    </citation>
    <scope>NUCLEOTIDE SEQUENCE [LARGE SCALE GENOMIC DNA]</scope>
    <source>
        <strain evidence="2">CGMCC 1.15772</strain>
    </source>
</reference>
<gene>
    <name evidence="1" type="ORF">ACFQRL_06620</name>
</gene>
<accession>A0ABW2HDQ7</accession>
<comment type="caution">
    <text evidence="1">The sequence shown here is derived from an EMBL/GenBank/DDBJ whole genome shotgun (WGS) entry which is preliminary data.</text>
</comment>
<sequence length="363" mass="39266">MTEARSAGLSAGPRGRRLLLELTREADPEVGRLMGDLSYNAALASGASITRFGWDEHGTPFTDTSRQPVPVDHTIDDLAARVRGVGTLDPEAGALEEALRRSVDAAAYWQPLDGDDLVAAEPAVRAALDEIGHGLAAHPSAAWWRRVRTPEQWAVEFDPIDDGAPFDPAAGAAAAWSVDTREEERRAAAERPVDPAANWSGTWWSFPTGAPASTGLLPSGVPAGIPMLEDGFGATRAVAVPVRGGGRTFEIVGADDWVELCRRHPLQATASRRHDWYRATGRDGGWLLPDWGAVAQEWDAVHLTAWAYLTAAGRAIEVDDGWASVIAGWGPDQTYWLGGRVREVEGPRVHLRADDVEDRIVWR</sequence>
<organism evidence="1 2">
    <name type="scientific">Microbacterium fluvii</name>
    <dbReference type="NCBI Taxonomy" id="415215"/>
    <lineage>
        <taxon>Bacteria</taxon>
        <taxon>Bacillati</taxon>
        <taxon>Actinomycetota</taxon>
        <taxon>Actinomycetes</taxon>
        <taxon>Micrococcales</taxon>
        <taxon>Microbacteriaceae</taxon>
        <taxon>Microbacterium</taxon>
    </lineage>
</organism>
<protein>
    <submittedName>
        <fullName evidence="1">Uncharacterized protein</fullName>
    </submittedName>
</protein>
<dbReference type="EMBL" id="JBHTBE010000001">
    <property type="protein sequence ID" value="MFC7268625.1"/>
    <property type="molecule type" value="Genomic_DNA"/>
</dbReference>
<evidence type="ECO:0000313" key="2">
    <source>
        <dbReference type="Proteomes" id="UP001596507"/>
    </source>
</evidence>
<proteinExistence type="predicted"/>